<dbReference type="PROSITE" id="PS50297">
    <property type="entry name" value="ANK_REP_REGION"/>
    <property type="match status" value="1"/>
</dbReference>
<dbReference type="STRING" id="50376.A0A517L6S4"/>
<dbReference type="SMART" id="SM00248">
    <property type="entry name" value="ANK"/>
    <property type="match status" value="4"/>
</dbReference>
<keyword evidence="2 3" id="KW-0040">ANK repeat</keyword>
<proteinExistence type="predicted"/>
<dbReference type="Proteomes" id="UP000316270">
    <property type="component" value="Chromosome 6"/>
</dbReference>
<evidence type="ECO:0000256" key="3">
    <source>
        <dbReference type="PROSITE-ProRule" id="PRU00023"/>
    </source>
</evidence>
<protein>
    <submittedName>
        <fullName evidence="4">Uncharacterized protein</fullName>
    </submittedName>
</protein>
<dbReference type="SUPFAM" id="SSF48403">
    <property type="entry name" value="Ankyrin repeat"/>
    <property type="match status" value="1"/>
</dbReference>
<dbReference type="PANTHER" id="PTHR24198">
    <property type="entry name" value="ANKYRIN REPEAT AND PROTEIN KINASE DOMAIN-CONTAINING PROTEIN"/>
    <property type="match status" value="1"/>
</dbReference>
<reference evidence="4 5" key="1">
    <citation type="submission" date="2019-07" db="EMBL/GenBank/DDBJ databases">
        <title>Finished genome of Venturia effusa.</title>
        <authorList>
            <person name="Young C.A."/>
            <person name="Cox M.P."/>
            <person name="Ganley A.R.D."/>
            <person name="David W.J."/>
        </authorList>
    </citation>
    <scope>NUCLEOTIDE SEQUENCE [LARGE SCALE GENOMIC DNA]</scope>
    <source>
        <strain evidence="5">albino</strain>
    </source>
</reference>
<dbReference type="Pfam" id="PF12796">
    <property type="entry name" value="Ank_2"/>
    <property type="match status" value="1"/>
</dbReference>
<organism evidence="4 5">
    <name type="scientific">Venturia effusa</name>
    <dbReference type="NCBI Taxonomy" id="50376"/>
    <lineage>
        <taxon>Eukaryota</taxon>
        <taxon>Fungi</taxon>
        <taxon>Dikarya</taxon>
        <taxon>Ascomycota</taxon>
        <taxon>Pezizomycotina</taxon>
        <taxon>Dothideomycetes</taxon>
        <taxon>Pleosporomycetidae</taxon>
        <taxon>Venturiales</taxon>
        <taxon>Venturiaceae</taxon>
        <taxon>Venturia</taxon>
    </lineage>
</organism>
<evidence type="ECO:0000313" key="5">
    <source>
        <dbReference type="Proteomes" id="UP000316270"/>
    </source>
</evidence>
<accession>A0A517L6S4</accession>
<dbReference type="AlphaFoldDB" id="A0A517L6S4"/>
<dbReference type="Gene3D" id="1.25.40.20">
    <property type="entry name" value="Ankyrin repeat-containing domain"/>
    <property type="match status" value="2"/>
</dbReference>
<dbReference type="Pfam" id="PF00023">
    <property type="entry name" value="Ank"/>
    <property type="match status" value="1"/>
</dbReference>
<evidence type="ECO:0000256" key="1">
    <source>
        <dbReference type="ARBA" id="ARBA00022737"/>
    </source>
</evidence>
<keyword evidence="5" id="KW-1185">Reference proteome</keyword>
<dbReference type="PROSITE" id="PS50088">
    <property type="entry name" value="ANK_REPEAT"/>
    <property type="match status" value="1"/>
</dbReference>
<dbReference type="EMBL" id="CP042190">
    <property type="protein sequence ID" value="QDS71340.1"/>
    <property type="molecule type" value="Genomic_DNA"/>
</dbReference>
<dbReference type="OrthoDB" id="4772757at2759"/>
<dbReference type="InterPro" id="IPR036770">
    <property type="entry name" value="Ankyrin_rpt-contain_sf"/>
</dbReference>
<dbReference type="PANTHER" id="PTHR24198:SF165">
    <property type="entry name" value="ANKYRIN REPEAT-CONTAINING PROTEIN-RELATED"/>
    <property type="match status" value="1"/>
</dbReference>
<gene>
    <name evidence="4" type="ORF">FKW77_002219</name>
</gene>
<dbReference type="InterPro" id="IPR002110">
    <property type="entry name" value="Ankyrin_rpt"/>
</dbReference>
<sequence length="476" mass="51892">MPSTFHSLPLELKRVCLEQATIMFGTSHAVRLRLVCKLFNREIVAGISTTRSLEKDVNSLCGLEGCIKLSTGYVVKRALTDGHNKTNLSGRLHRILKTLGYDSGRNWSSYKQALKTLAEAVVRCNMPQDAIKLLDETNSNLLVEGTFTRDLAGAAAILGKSNHGDSILSYCSADSRALQYYGSDIGAFNKSMLVLAVMGEQQVLTMRILNQGLEEESARDALLEAIRRHHKPLVRLLLRPVEEREELDISLCTAAATVGNWNILNLLCDRHSISTGHSEILYRLAQSGHYELVAWSLTIGRGKYINAPAYSGGADGTTALTAAAAGGHVKIVDLLLTRGARHADEDDDARVLMKAAASGNVMTVQRLLSRGCKRIRRSDLSPLIKAARCGHDDVVKLLLDHRASQRIESVQAKGVALRHAAGRGYWSIARALLESGAPPDGARDGWQSPMKEALEHGHLHIVSLLRKFGAKESSAV</sequence>
<name>A0A517L6S4_9PEZI</name>
<evidence type="ECO:0000256" key="2">
    <source>
        <dbReference type="ARBA" id="ARBA00023043"/>
    </source>
</evidence>
<evidence type="ECO:0000313" key="4">
    <source>
        <dbReference type="EMBL" id="QDS71340.1"/>
    </source>
</evidence>
<keyword evidence="1" id="KW-0677">Repeat</keyword>
<feature type="repeat" description="ANK" evidence="3">
    <location>
        <begin position="315"/>
        <end position="347"/>
    </location>
</feature>